<feature type="signal peptide" evidence="6">
    <location>
        <begin position="1"/>
        <end position="28"/>
    </location>
</feature>
<dbReference type="InterPro" id="IPR039565">
    <property type="entry name" value="BamD-like"/>
</dbReference>
<dbReference type="AlphaFoldDB" id="A0A2T5MJF8"/>
<feature type="chain" id="PRO_5015791942" description="Outer membrane protein assembly factor BamD" evidence="6">
    <location>
        <begin position="29"/>
        <end position="450"/>
    </location>
</feature>
<dbReference type="PROSITE" id="PS51257">
    <property type="entry name" value="PROKAR_LIPOPROTEIN"/>
    <property type="match status" value="1"/>
</dbReference>
<evidence type="ECO:0000259" key="7">
    <source>
        <dbReference type="Pfam" id="PF13525"/>
    </source>
</evidence>
<dbReference type="Proteomes" id="UP000244248">
    <property type="component" value="Unassembled WGS sequence"/>
</dbReference>
<sequence length="450" mass="48877">MKSSNLFRAAFTALALAAAACSSTPAKDSPDKEKSAKDKPLTPANPFRPDSVSDLSAKERKLDADGLYRQARLALDASDFATAISRYDQIAARFPFTEYATQADLERVYALYRSYQPDESLSAADKFLKEHPRHPAADYIQYIKGLVNTTRDEGLSGTFGLDSTKEDVSYLRRSFDDFSLLAQKYPTSPYAGDARQHMIDLRNRIAQHDLHVVHFYVKRGAFIAAAKRAEQILVQYPGAPATIGAMEVLEQSYRKMGQNEQADTVHKLLVAQLGTSTPQTDYPVAPKKPGLIERTTKAFSIKPVAGPEKELPEPASKAKPKAVPIIEQMDPPPPKPMPTIKVVPVEDKASSETSAKPEAKKPKTAMEWLQQLFTPGNEELEGATVVIPTQPSAKATPAAAGASDQTPSSDGAIRGSGFSITMEPYDDGESKKPAEKAADVPADSKPNTTP</sequence>
<dbReference type="RefSeq" id="WP_107938421.1">
    <property type="nucleotide sequence ID" value="NZ_QANS01000001.1"/>
</dbReference>
<dbReference type="GO" id="GO:0009279">
    <property type="term" value="C:cell outer membrane"/>
    <property type="evidence" value="ECO:0007669"/>
    <property type="project" value="UniProtKB-SubCell"/>
</dbReference>
<proteinExistence type="inferred from homology"/>
<evidence type="ECO:0000313" key="8">
    <source>
        <dbReference type="EMBL" id="PTU32713.1"/>
    </source>
</evidence>
<feature type="domain" description="Outer membrane lipoprotein BamD-like" evidence="7">
    <location>
        <begin position="64"/>
        <end position="268"/>
    </location>
</feature>
<dbReference type="OrthoDB" id="9779191at2"/>
<comment type="subunit">
    <text evidence="4">Part of the Bam complex.</text>
</comment>
<reference evidence="8 9" key="1">
    <citation type="submission" date="2018-04" db="EMBL/GenBank/DDBJ databases">
        <title>Novel species isolated from glacier.</title>
        <authorList>
            <person name="Liu Q."/>
            <person name="Xin Y.-H."/>
        </authorList>
    </citation>
    <scope>NUCLEOTIDE SEQUENCE [LARGE SCALE GENOMIC DNA]</scope>
    <source>
        <strain evidence="8 9">GT1R17</strain>
    </source>
</reference>
<keyword evidence="1 4" id="KW-0732">Signal</keyword>
<keyword evidence="4" id="KW-0449">Lipoprotein</keyword>
<feature type="region of interest" description="Disordered" evidence="5">
    <location>
        <begin position="22"/>
        <end position="55"/>
    </location>
</feature>
<evidence type="ECO:0000256" key="6">
    <source>
        <dbReference type="SAM" id="SignalP"/>
    </source>
</evidence>
<dbReference type="InterPro" id="IPR011990">
    <property type="entry name" value="TPR-like_helical_dom_sf"/>
</dbReference>
<comment type="similarity">
    <text evidence="4">Belongs to the BamD family.</text>
</comment>
<keyword evidence="2 4" id="KW-0472">Membrane</keyword>
<keyword evidence="3 4" id="KW-0998">Cell outer membrane</keyword>
<comment type="subcellular location">
    <subcellularLocation>
        <location evidence="4">Cell outer membrane</location>
        <topology evidence="4">Lipid-anchor</topology>
    </subcellularLocation>
</comment>
<dbReference type="SUPFAM" id="SSF48452">
    <property type="entry name" value="TPR-like"/>
    <property type="match status" value="1"/>
</dbReference>
<keyword evidence="9" id="KW-1185">Reference proteome</keyword>
<dbReference type="NCBIfam" id="TIGR03302">
    <property type="entry name" value="OM_YfiO"/>
    <property type="match status" value="1"/>
</dbReference>
<name>A0A2T5MJF8_9GAMM</name>
<feature type="region of interest" description="Disordered" evidence="5">
    <location>
        <begin position="381"/>
        <end position="450"/>
    </location>
</feature>
<keyword evidence="4" id="KW-0564">Palmitate</keyword>
<dbReference type="HAMAP" id="MF_00922">
    <property type="entry name" value="OM_assembly_BamD"/>
    <property type="match status" value="1"/>
</dbReference>
<dbReference type="EMBL" id="QANS01000001">
    <property type="protein sequence ID" value="PTU32713.1"/>
    <property type="molecule type" value="Genomic_DNA"/>
</dbReference>
<dbReference type="GO" id="GO:0051205">
    <property type="term" value="P:protein insertion into membrane"/>
    <property type="evidence" value="ECO:0007669"/>
    <property type="project" value="UniProtKB-UniRule"/>
</dbReference>
<feature type="compositionally biased region" description="Basic and acidic residues" evidence="5">
    <location>
        <begin position="28"/>
        <end position="40"/>
    </location>
</feature>
<comment type="function">
    <text evidence="4">Part of the outer membrane protein assembly complex, which is involved in assembly and insertion of beta-barrel proteins into the outer membrane.</text>
</comment>
<gene>
    <name evidence="4" type="primary">bamD</name>
    <name evidence="8" type="ORF">CJD38_00890</name>
</gene>
<evidence type="ECO:0000256" key="4">
    <source>
        <dbReference type="HAMAP-Rule" id="MF_00922"/>
    </source>
</evidence>
<organism evidence="8 9">
    <name type="scientific">Stenotrophobium rhamnosiphilum</name>
    <dbReference type="NCBI Taxonomy" id="2029166"/>
    <lineage>
        <taxon>Bacteria</taxon>
        <taxon>Pseudomonadati</taxon>
        <taxon>Pseudomonadota</taxon>
        <taxon>Gammaproteobacteria</taxon>
        <taxon>Nevskiales</taxon>
        <taxon>Nevskiaceae</taxon>
        <taxon>Stenotrophobium</taxon>
    </lineage>
</organism>
<evidence type="ECO:0000256" key="3">
    <source>
        <dbReference type="ARBA" id="ARBA00023237"/>
    </source>
</evidence>
<evidence type="ECO:0000256" key="2">
    <source>
        <dbReference type="ARBA" id="ARBA00023136"/>
    </source>
</evidence>
<accession>A0A2T5MJF8</accession>
<evidence type="ECO:0000313" key="9">
    <source>
        <dbReference type="Proteomes" id="UP000244248"/>
    </source>
</evidence>
<dbReference type="GO" id="GO:0043165">
    <property type="term" value="P:Gram-negative-bacterium-type cell outer membrane assembly"/>
    <property type="evidence" value="ECO:0007669"/>
    <property type="project" value="UniProtKB-UniRule"/>
</dbReference>
<dbReference type="Gene3D" id="1.25.40.10">
    <property type="entry name" value="Tetratricopeptide repeat domain"/>
    <property type="match status" value="1"/>
</dbReference>
<comment type="caution">
    <text evidence="8">The sequence shown here is derived from an EMBL/GenBank/DDBJ whole genome shotgun (WGS) entry which is preliminary data.</text>
</comment>
<evidence type="ECO:0000256" key="1">
    <source>
        <dbReference type="ARBA" id="ARBA00022729"/>
    </source>
</evidence>
<dbReference type="Pfam" id="PF13525">
    <property type="entry name" value="YfiO"/>
    <property type="match status" value="1"/>
</dbReference>
<dbReference type="CDD" id="cd15830">
    <property type="entry name" value="BamD"/>
    <property type="match status" value="1"/>
</dbReference>
<dbReference type="InterPro" id="IPR017689">
    <property type="entry name" value="BamD"/>
</dbReference>
<feature type="compositionally biased region" description="Low complexity" evidence="5">
    <location>
        <begin position="393"/>
        <end position="402"/>
    </location>
</feature>
<protein>
    <recommendedName>
        <fullName evidence="4">Outer membrane protein assembly factor BamD</fullName>
    </recommendedName>
</protein>
<feature type="compositionally biased region" description="Basic and acidic residues" evidence="5">
    <location>
        <begin position="428"/>
        <end position="438"/>
    </location>
</feature>
<evidence type="ECO:0000256" key="5">
    <source>
        <dbReference type="SAM" id="MobiDB-lite"/>
    </source>
</evidence>